<accession>A0A4P7GQK9</accession>
<dbReference type="SUPFAM" id="SSF46894">
    <property type="entry name" value="C-terminal effector domain of the bipartite response regulators"/>
    <property type="match status" value="1"/>
</dbReference>
<dbReference type="EMBL" id="CP038267">
    <property type="protein sequence ID" value="QBR94319.1"/>
    <property type="molecule type" value="Genomic_DNA"/>
</dbReference>
<protein>
    <submittedName>
        <fullName evidence="6">LuxR family transcriptional regulator</fullName>
    </submittedName>
</protein>
<dbReference type="InterPro" id="IPR000792">
    <property type="entry name" value="Tscrpt_reg_LuxR_C"/>
</dbReference>
<reference evidence="6 7" key="1">
    <citation type="submission" date="2019-03" db="EMBL/GenBank/DDBJ databases">
        <title>Three New Species of Nocardioides, Nocardioides euryhalodurans sp. nov., Nocardioides seonyuensis sp. nov. and Nocardioides eburneoflavus sp. nov., Iolated from Soil.</title>
        <authorList>
            <person name="Roh S.G."/>
            <person name="Lee C."/>
            <person name="Kim M.-K."/>
            <person name="Kim S.B."/>
        </authorList>
    </citation>
    <scope>NUCLEOTIDE SEQUENCE [LARGE SCALE GENOMIC DNA]</scope>
    <source>
        <strain evidence="6 7">MMS17-SY117</strain>
    </source>
</reference>
<proteinExistence type="predicted"/>
<evidence type="ECO:0000256" key="3">
    <source>
        <dbReference type="ARBA" id="ARBA00023163"/>
    </source>
</evidence>
<organism evidence="6 7">
    <name type="scientific">Nocardioides euryhalodurans</name>
    <dbReference type="NCBI Taxonomy" id="2518370"/>
    <lineage>
        <taxon>Bacteria</taxon>
        <taxon>Bacillati</taxon>
        <taxon>Actinomycetota</taxon>
        <taxon>Actinomycetes</taxon>
        <taxon>Propionibacteriales</taxon>
        <taxon>Nocardioidaceae</taxon>
        <taxon>Nocardioides</taxon>
    </lineage>
</organism>
<dbReference type="AlphaFoldDB" id="A0A4P7GQK9"/>
<dbReference type="SMART" id="SM00421">
    <property type="entry name" value="HTH_LUXR"/>
    <property type="match status" value="1"/>
</dbReference>
<dbReference type="CDD" id="cd06170">
    <property type="entry name" value="LuxR_C_like"/>
    <property type="match status" value="1"/>
</dbReference>
<keyword evidence="2" id="KW-0238">DNA-binding</keyword>
<dbReference type="Gene3D" id="1.10.10.10">
    <property type="entry name" value="Winged helix-like DNA-binding domain superfamily/Winged helix DNA-binding domain"/>
    <property type="match status" value="1"/>
</dbReference>
<dbReference type="InterPro" id="IPR016032">
    <property type="entry name" value="Sig_transdc_resp-reg_C-effctor"/>
</dbReference>
<gene>
    <name evidence="6" type="ORF">EXE57_04235</name>
</gene>
<dbReference type="OrthoDB" id="3178272at2"/>
<keyword evidence="1" id="KW-0805">Transcription regulation</keyword>
<dbReference type="KEGG" id="noy:EXE57_04235"/>
<evidence type="ECO:0000313" key="6">
    <source>
        <dbReference type="EMBL" id="QBR94319.1"/>
    </source>
</evidence>
<dbReference type="Proteomes" id="UP000294894">
    <property type="component" value="Chromosome"/>
</dbReference>
<evidence type="ECO:0000256" key="4">
    <source>
        <dbReference type="SAM" id="MobiDB-lite"/>
    </source>
</evidence>
<dbReference type="InterPro" id="IPR036388">
    <property type="entry name" value="WH-like_DNA-bd_sf"/>
</dbReference>
<name>A0A4P7GQK9_9ACTN</name>
<dbReference type="PRINTS" id="PR00038">
    <property type="entry name" value="HTHLUXR"/>
</dbReference>
<evidence type="ECO:0000256" key="2">
    <source>
        <dbReference type="ARBA" id="ARBA00023125"/>
    </source>
</evidence>
<dbReference type="PROSITE" id="PS00622">
    <property type="entry name" value="HTH_LUXR_1"/>
    <property type="match status" value="1"/>
</dbReference>
<dbReference type="Pfam" id="PF00196">
    <property type="entry name" value="GerE"/>
    <property type="match status" value="1"/>
</dbReference>
<keyword evidence="7" id="KW-1185">Reference proteome</keyword>
<sequence length="208" mass="22433">MRAHPLLVWFARTQDPAPMTVGRVPGELAPPRGGNYLKELLEPHGHEQQLSIPSHLGSRSYRAFVLAQGRDDFSDEQLDLARRLQPLLALLDRQAEVTSRVRLATCSPPADLTAREVAVLGLLAEGLTAAAIGRRLQVSPRTVHCHLGHVYRKLGVVDRMMAVTVARELGLVPAAAADPRADGPGLSGPSFEWPGPPVYGPEEAPADT</sequence>
<dbReference type="PANTHER" id="PTHR44688:SF16">
    <property type="entry name" value="DNA-BINDING TRANSCRIPTIONAL ACTIVATOR DEVR_DOSR"/>
    <property type="match status" value="1"/>
</dbReference>
<evidence type="ECO:0000313" key="7">
    <source>
        <dbReference type="Proteomes" id="UP000294894"/>
    </source>
</evidence>
<dbReference type="GO" id="GO:0003677">
    <property type="term" value="F:DNA binding"/>
    <property type="evidence" value="ECO:0007669"/>
    <property type="project" value="UniProtKB-KW"/>
</dbReference>
<evidence type="ECO:0000259" key="5">
    <source>
        <dbReference type="PROSITE" id="PS50043"/>
    </source>
</evidence>
<feature type="region of interest" description="Disordered" evidence="4">
    <location>
        <begin position="179"/>
        <end position="208"/>
    </location>
</feature>
<dbReference type="PANTHER" id="PTHR44688">
    <property type="entry name" value="DNA-BINDING TRANSCRIPTIONAL ACTIVATOR DEVR_DOSR"/>
    <property type="match status" value="1"/>
</dbReference>
<dbReference type="PROSITE" id="PS50043">
    <property type="entry name" value="HTH_LUXR_2"/>
    <property type="match status" value="1"/>
</dbReference>
<evidence type="ECO:0000256" key="1">
    <source>
        <dbReference type="ARBA" id="ARBA00023015"/>
    </source>
</evidence>
<feature type="domain" description="HTH luxR-type" evidence="5">
    <location>
        <begin position="105"/>
        <end position="170"/>
    </location>
</feature>
<dbReference type="GO" id="GO:0006355">
    <property type="term" value="P:regulation of DNA-templated transcription"/>
    <property type="evidence" value="ECO:0007669"/>
    <property type="project" value="InterPro"/>
</dbReference>
<keyword evidence="3" id="KW-0804">Transcription</keyword>